<evidence type="ECO:0000313" key="2">
    <source>
        <dbReference type="Proteomes" id="UP000594638"/>
    </source>
</evidence>
<comment type="caution">
    <text evidence="1">The sequence shown here is derived from an EMBL/GenBank/DDBJ whole genome shotgun (WGS) entry which is preliminary data.</text>
</comment>
<name>A0A8S0PCG8_OLEEU</name>
<dbReference type="EMBL" id="CACTIH010000036">
    <property type="protein sequence ID" value="CAA2938473.1"/>
    <property type="molecule type" value="Genomic_DNA"/>
</dbReference>
<evidence type="ECO:0000313" key="1">
    <source>
        <dbReference type="EMBL" id="CAA2938473.1"/>
    </source>
</evidence>
<keyword evidence="2" id="KW-1185">Reference proteome</keyword>
<protein>
    <submittedName>
        <fullName evidence="1">Uncharacterized protein</fullName>
    </submittedName>
</protein>
<organism evidence="1 2">
    <name type="scientific">Olea europaea subsp. europaea</name>
    <dbReference type="NCBI Taxonomy" id="158383"/>
    <lineage>
        <taxon>Eukaryota</taxon>
        <taxon>Viridiplantae</taxon>
        <taxon>Streptophyta</taxon>
        <taxon>Embryophyta</taxon>
        <taxon>Tracheophyta</taxon>
        <taxon>Spermatophyta</taxon>
        <taxon>Magnoliopsida</taxon>
        <taxon>eudicotyledons</taxon>
        <taxon>Gunneridae</taxon>
        <taxon>Pentapetalae</taxon>
        <taxon>asterids</taxon>
        <taxon>lamiids</taxon>
        <taxon>Lamiales</taxon>
        <taxon>Oleaceae</taxon>
        <taxon>Oleeae</taxon>
        <taxon>Olea</taxon>
    </lineage>
</organism>
<sequence>MEARGGGDGGAMEVEVVLVVWTMVNGGDGWWCNQVQSLFFKICLAILKHDDG</sequence>
<dbReference type="Proteomes" id="UP000594638">
    <property type="component" value="Unassembled WGS sequence"/>
</dbReference>
<reference evidence="1 2" key="1">
    <citation type="submission" date="2019-12" db="EMBL/GenBank/DDBJ databases">
        <authorList>
            <person name="Alioto T."/>
            <person name="Alioto T."/>
            <person name="Gomez Garrido J."/>
        </authorList>
    </citation>
    <scope>NUCLEOTIDE SEQUENCE [LARGE SCALE GENOMIC DNA]</scope>
</reference>
<gene>
    <name evidence="1" type="ORF">OLEA9_A008183</name>
</gene>
<dbReference type="AlphaFoldDB" id="A0A8S0PCG8"/>
<accession>A0A8S0PCG8</accession>
<dbReference type="Gramene" id="OE9A008183T1">
    <property type="protein sequence ID" value="OE9A008183C1"/>
    <property type="gene ID" value="OE9A008183"/>
</dbReference>
<proteinExistence type="predicted"/>